<comment type="caution">
    <text evidence="5">The sequence shown here is derived from an EMBL/GenBank/DDBJ whole genome shotgun (WGS) entry which is preliminary data.</text>
</comment>
<dbReference type="HAMAP" id="MF_00376">
    <property type="entry name" value="Dephospho_CoA_kinase"/>
    <property type="match status" value="1"/>
</dbReference>
<dbReference type="NCBIfam" id="TIGR00152">
    <property type="entry name" value="dephospho-CoA kinase"/>
    <property type="match status" value="1"/>
</dbReference>
<dbReference type="STRING" id="356829.BITS_1167"/>
<evidence type="ECO:0000256" key="3">
    <source>
        <dbReference type="HAMAP-Rule" id="MF_00376"/>
    </source>
</evidence>
<dbReference type="GO" id="GO:0004140">
    <property type="term" value="F:dephospho-CoA kinase activity"/>
    <property type="evidence" value="ECO:0007669"/>
    <property type="project" value="UniProtKB-UniRule"/>
</dbReference>
<feature type="binding site" evidence="3">
    <location>
        <begin position="12"/>
        <end position="17"/>
    </location>
    <ligand>
        <name>ATP</name>
        <dbReference type="ChEBI" id="CHEBI:30616"/>
    </ligand>
</feature>
<dbReference type="AlphaFoldDB" id="A0A087EFD6"/>
<evidence type="ECO:0000256" key="4">
    <source>
        <dbReference type="NCBIfam" id="TIGR00152"/>
    </source>
</evidence>
<keyword evidence="3 5" id="KW-0418">Kinase</keyword>
<dbReference type="OrthoDB" id="9812943at2"/>
<dbReference type="PROSITE" id="PS51219">
    <property type="entry name" value="DPCK"/>
    <property type="match status" value="1"/>
</dbReference>
<dbReference type="EC" id="2.7.1.24" evidence="3 4"/>
<keyword evidence="3" id="KW-0963">Cytoplasm</keyword>
<comment type="similarity">
    <text evidence="3">Belongs to the CoaE family.</text>
</comment>
<dbReference type="InterPro" id="IPR001977">
    <property type="entry name" value="Depp_CoAkinase"/>
</dbReference>
<dbReference type="eggNOG" id="COG0237">
    <property type="taxonomic scope" value="Bacteria"/>
</dbReference>
<dbReference type="Proteomes" id="UP000029080">
    <property type="component" value="Unassembled WGS sequence"/>
</dbReference>
<dbReference type="CDD" id="cd02022">
    <property type="entry name" value="DPCK"/>
    <property type="match status" value="1"/>
</dbReference>
<keyword evidence="3" id="KW-0173">Coenzyme A biosynthesis</keyword>
<dbReference type="GO" id="GO:0005524">
    <property type="term" value="F:ATP binding"/>
    <property type="evidence" value="ECO:0007669"/>
    <property type="project" value="UniProtKB-UniRule"/>
</dbReference>
<dbReference type="RefSeq" id="WP_034533855.1">
    <property type="nucleotide sequence ID" value="NZ_JAXEUP010000032.1"/>
</dbReference>
<dbReference type="Pfam" id="PF01121">
    <property type="entry name" value="CoaE"/>
    <property type="match status" value="1"/>
</dbReference>
<dbReference type="EMBL" id="JGZU01000007">
    <property type="protein sequence ID" value="KFJ06487.1"/>
    <property type="molecule type" value="Genomic_DNA"/>
</dbReference>
<evidence type="ECO:0000313" key="6">
    <source>
        <dbReference type="Proteomes" id="UP000029080"/>
    </source>
</evidence>
<evidence type="ECO:0000256" key="1">
    <source>
        <dbReference type="ARBA" id="ARBA00022741"/>
    </source>
</evidence>
<comment type="function">
    <text evidence="3">Catalyzes the phosphorylation of the 3'-hydroxyl group of dephosphocoenzyme A to form coenzyme A.</text>
</comment>
<reference evidence="5 6" key="1">
    <citation type="submission" date="2014-03" db="EMBL/GenBank/DDBJ databases">
        <title>Genomics of Bifidobacteria.</title>
        <authorList>
            <person name="Ventura M."/>
            <person name="Milani C."/>
            <person name="Lugli G.A."/>
        </authorList>
    </citation>
    <scope>NUCLEOTIDE SEQUENCE [LARGE SCALE GENOMIC DNA]</scope>
    <source>
        <strain evidence="5 6">JCM 13495</strain>
    </source>
</reference>
<dbReference type="InterPro" id="IPR027417">
    <property type="entry name" value="P-loop_NTPase"/>
</dbReference>
<keyword evidence="6" id="KW-1185">Reference proteome</keyword>
<dbReference type="UniPathway" id="UPA00241">
    <property type="reaction ID" value="UER00356"/>
</dbReference>
<keyword evidence="3 5" id="KW-0808">Transferase</keyword>
<dbReference type="Gene3D" id="3.40.50.300">
    <property type="entry name" value="P-loop containing nucleotide triphosphate hydrolases"/>
    <property type="match status" value="1"/>
</dbReference>
<accession>A0A087EFD6</accession>
<evidence type="ECO:0000256" key="2">
    <source>
        <dbReference type="ARBA" id="ARBA00022840"/>
    </source>
</evidence>
<protein>
    <recommendedName>
        <fullName evidence="3 4">Dephospho-CoA kinase</fullName>
        <ecNumber evidence="3 4">2.7.1.24</ecNumber>
    </recommendedName>
    <alternativeName>
        <fullName evidence="3">Dephosphocoenzyme A kinase</fullName>
    </alternativeName>
</protein>
<sequence>MLIRIGLTGGIAAGKSTVAARFKENGACVIDYDVLARQAVIPGSAGLHSIVQEFGDQAIIDGHMNRSWIAQQIFASGDSARKRLSAIIHPEVYRLAQNAEQEVIGLNTKGQNLRTNSDAVQVIVHDIPLLAEVIDELPFDFHHIVTVEAPIEVRIQRMVQERDMDEEQALARIQHQPSESVRRAMADTVIDSTMPLEQMYESIDKLYASWKQNPVA</sequence>
<organism evidence="5 6">
    <name type="scientific">Bifidobacterium tsurumiense</name>
    <dbReference type="NCBI Taxonomy" id="356829"/>
    <lineage>
        <taxon>Bacteria</taxon>
        <taxon>Bacillati</taxon>
        <taxon>Actinomycetota</taxon>
        <taxon>Actinomycetes</taxon>
        <taxon>Bifidobacteriales</taxon>
        <taxon>Bifidobacteriaceae</taxon>
        <taxon>Bifidobacterium</taxon>
    </lineage>
</organism>
<keyword evidence="1 3" id="KW-0547">Nucleotide-binding</keyword>
<dbReference type="SUPFAM" id="SSF52540">
    <property type="entry name" value="P-loop containing nucleoside triphosphate hydrolases"/>
    <property type="match status" value="1"/>
</dbReference>
<evidence type="ECO:0000313" key="5">
    <source>
        <dbReference type="EMBL" id="KFJ06487.1"/>
    </source>
</evidence>
<gene>
    <name evidence="3" type="primary">coaE</name>
    <name evidence="5" type="ORF">BITS_1167</name>
</gene>
<proteinExistence type="inferred from homology"/>
<dbReference type="PANTHER" id="PTHR10695">
    <property type="entry name" value="DEPHOSPHO-COA KINASE-RELATED"/>
    <property type="match status" value="1"/>
</dbReference>
<comment type="subcellular location">
    <subcellularLocation>
        <location evidence="3">Cytoplasm</location>
    </subcellularLocation>
</comment>
<name>A0A087EFD6_9BIFI</name>
<comment type="pathway">
    <text evidence="3">Cofactor biosynthesis; coenzyme A biosynthesis; CoA from (R)-pantothenate: step 5/5.</text>
</comment>
<comment type="catalytic activity">
    <reaction evidence="3">
        <text>3'-dephospho-CoA + ATP = ADP + CoA + H(+)</text>
        <dbReference type="Rhea" id="RHEA:18245"/>
        <dbReference type="ChEBI" id="CHEBI:15378"/>
        <dbReference type="ChEBI" id="CHEBI:30616"/>
        <dbReference type="ChEBI" id="CHEBI:57287"/>
        <dbReference type="ChEBI" id="CHEBI:57328"/>
        <dbReference type="ChEBI" id="CHEBI:456216"/>
        <dbReference type="EC" id="2.7.1.24"/>
    </reaction>
</comment>
<keyword evidence="2 3" id="KW-0067">ATP-binding</keyword>
<dbReference type="GO" id="GO:0015937">
    <property type="term" value="P:coenzyme A biosynthetic process"/>
    <property type="evidence" value="ECO:0007669"/>
    <property type="project" value="UniProtKB-UniRule"/>
</dbReference>
<dbReference type="GO" id="GO:0005737">
    <property type="term" value="C:cytoplasm"/>
    <property type="evidence" value="ECO:0007669"/>
    <property type="project" value="UniProtKB-SubCell"/>
</dbReference>
<dbReference type="PANTHER" id="PTHR10695:SF46">
    <property type="entry name" value="BIFUNCTIONAL COENZYME A SYNTHASE-RELATED"/>
    <property type="match status" value="1"/>
</dbReference>